<accession>A0ABD2X9G3</accession>
<dbReference type="PROSITE" id="PS51194">
    <property type="entry name" value="HELICASE_CTER"/>
    <property type="match status" value="1"/>
</dbReference>
<evidence type="ECO:0000313" key="15">
    <source>
        <dbReference type="EMBL" id="KAL3402021.1"/>
    </source>
</evidence>
<evidence type="ECO:0000256" key="4">
    <source>
        <dbReference type="ARBA" id="ARBA00022840"/>
    </source>
</evidence>
<comment type="similarity">
    <text evidence="6">Belongs to the DEAD box helicase family. DDX18/HAS1 subfamily.</text>
</comment>
<dbReference type="EC" id="3.6.4.13" evidence="10"/>
<dbReference type="InterPro" id="IPR001650">
    <property type="entry name" value="Helicase_C-like"/>
</dbReference>
<dbReference type="Proteomes" id="UP001627154">
    <property type="component" value="Unassembled WGS sequence"/>
</dbReference>
<dbReference type="PANTHER" id="PTHR24031">
    <property type="entry name" value="RNA HELICASE"/>
    <property type="match status" value="1"/>
</dbReference>
<organism evidence="15 16">
    <name type="scientific">Trichogramma kaykai</name>
    <dbReference type="NCBI Taxonomy" id="54128"/>
    <lineage>
        <taxon>Eukaryota</taxon>
        <taxon>Metazoa</taxon>
        <taxon>Ecdysozoa</taxon>
        <taxon>Arthropoda</taxon>
        <taxon>Hexapoda</taxon>
        <taxon>Insecta</taxon>
        <taxon>Pterygota</taxon>
        <taxon>Neoptera</taxon>
        <taxon>Endopterygota</taxon>
        <taxon>Hymenoptera</taxon>
        <taxon>Apocrita</taxon>
        <taxon>Proctotrupomorpha</taxon>
        <taxon>Chalcidoidea</taxon>
        <taxon>Trichogrammatidae</taxon>
        <taxon>Trichogramma</taxon>
    </lineage>
</organism>
<comment type="caution">
    <text evidence="15">The sequence shown here is derived from an EMBL/GenBank/DDBJ whole genome shotgun (WGS) entry which is preliminary data.</text>
</comment>
<evidence type="ECO:0000256" key="5">
    <source>
        <dbReference type="ARBA" id="ARBA00022884"/>
    </source>
</evidence>
<dbReference type="Gene3D" id="3.40.50.300">
    <property type="entry name" value="P-loop containing nucleotide triphosphate hydrolases"/>
    <property type="match status" value="2"/>
</dbReference>
<dbReference type="AlphaFoldDB" id="A0ABD2X9G3"/>
<keyword evidence="3 9" id="KW-0347">Helicase</keyword>
<feature type="compositionally biased region" description="Polar residues" evidence="11">
    <location>
        <begin position="463"/>
        <end position="480"/>
    </location>
</feature>
<dbReference type="SMART" id="SM00490">
    <property type="entry name" value="HELICc"/>
    <property type="match status" value="1"/>
</dbReference>
<keyword evidence="4 9" id="KW-0067">ATP-binding</keyword>
<feature type="region of interest" description="Disordered" evidence="11">
    <location>
        <begin position="463"/>
        <end position="490"/>
    </location>
</feature>
<dbReference type="InterPro" id="IPR000629">
    <property type="entry name" value="RNA-helicase_DEAD-box_CS"/>
</dbReference>
<dbReference type="InterPro" id="IPR014001">
    <property type="entry name" value="Helicase_ATP-bd"/>
</dbReference>
<sequence length="490" mass="55708">MSDAHKKSKDDRSFSSLKDKVSEDTLKGIAEMGFTKMTAIQAAAIPPLLDGHDLIGSAQTGSGKTLAFLIPAVELIRKAKFKHYNGTGCIIISPTRELSMQTFEVLKKLMATNHKHTCCLLTGGLRTTQDEAEQLKRGKNIVVATPGRLLYHLQNTEDFYFARLRCLIIDEADRILDDGFEKELKQIINILPKERQTMLFSATQNENTVALGTLALKASPIYIGVHDNEVKATNEGLEQGYIECPTEKRFGTLLTFLREKKRKEAKVMVFFSSCIAVEFYYKFFFNIDLPVIEWHGNQTQADRTKSLKKFCRASSGILLCTDVGARGHDIPNVDWIVQYDPPQEPEEYIHRVGRTARGEGSTGNAILFLRPEELGFLKYLKRAKIPINEFEFSQGKKIPHYQALFEEKVLKNPFFKGLAQKAFRSYIRSYESHRYKHVFNRNTLDLAKVAKSFGLPFVPELSSRTNSDTRPLKNFKSSRNVQDRKGKFSR</sequence>
<evidence type="ECO:0000256" key="8">
    <source>
        <dbReference type="PROSITE-ProRule" id="PRU00552"/>
    </source>
</evidence>
<evidence type="ECO:0000256" key="1">
    <source>
        <dbReference type="ARBA" id="ARBA00022741"/>
    </source>
</evidence>
<dbReference type="SUPFAM" id="SSF52540">
    <property type="entry name" value="P-loop containing nucleoside triphosphate hydrolases"/>
    <property type="match status" value="1"/>
</dbReference>
<dbReference type="InterPro" id="IPR014014">
    <property type="entry name" value="RNA_helicase_DEAD_Q_motif"/>
</dbReference>
<dbReference type="GO" id="GO:0010468">
    <property type="term" value="P:regulation of gene expression"/>
    <property type="evidence" value="ECO:0007669"/>
    <property type="project" value="UniProtKB-ARBA"/>
</dbReference>
<dbReference type="PROSITE" id="PS51195">
    <property type="entry name" value="Q_MOTIF"/>
    <property type="match status" value="1"/>
</dbReference>
<evidence type="ECO:0000256" key="9">
    <source>
        <dbReference type="RuleBase" id="RU000492"/>
    </source>
</evidence>
<dbReference type="SMART" id="SM00487">
    <property type="entry name" value="DEXDc"/>
    <property type="match status" value="1"/>
</dbReference>
<keyword evidence="16" id="KW-1185">Reference proteome</keyword>
<keyword evidence="1 9" id="KW-0547">Nucleotide-binding</keyword>
<proteinExistence type="inferred from homology"/>
<dbReference type="CDD" id="cd18787">
    <property type="entry name" value="SF2_C_DEAD"/>
    <property type="match status" value="1"/>
</dbReference>
<keyword evidence="5 10" id="KW-0694">RNA-binding</keyword>
<reference evidence="15 16" key="1">
    <citation type="journal article" date="2024" name="bioRxiv">
        <title>A reference genome for Trichogramma kaykai: A tiny desert-dwelling parasitoid wasp with competing sex-ratio distorters.</title>
        <authorList>
            <person name="Culotta J."/>
            <person name="Lindsey A.R."/>
        </authorList>
    </citation>
    <scope>NUCLEOTIDE SEQUENCE [LARGE SCALE GENOMIC DNA]</scope>
    <source>
        <strain evidence="15 16">KSX58</strain>
    </source>
</reference>
<evidence type="ECO:0000256" key="11">
    <source>
        <dbReference type="SAM" id="MobiDB-lite"/>
    </source>
</evidence>
<dbReference type="InterPro" id="IPR025313">
    <property type="entry name" value="SPB4-like_CTE"/>
</dbReference>
<dbReference type="FunFam" id="3.40.50.300:FF:000379">
    <property type="entry name" value="RNA helicase"/>
    <property type="match status" value="1"/>
</dbReference>
<evidence type="ECO:0000256" key="2">
    <source>
        <dbReference type="ARBA" id="ARBA00022801"/>
    </source>
</evidence>
<dbReference type="PROSITE" id="PS51192">
    <property type="entry name" value="HELICASE_ATP_BIND_1"/>
    <property type="match status" value="1"/>
</dbReference>
<dbReference type="Pfam" id="PF00270">
    <property type="entry name" value="DEAD"/>
    <property type="match status" value="1"/>
</dbReference>
<dbReference type="GO" id="GO:0003724">
    <property type="term" value="F:RNA helicase activity"/>
    <property type="evidence" value="ECO:0007669"/>
    <property type="project" value="UniProtKB-EC"/>
</dbReference>
<dbReference type="GO" id="GO:0005524">
    <property type="term" value="F:ATP binding"/>
    <property type="evidence" value="ECO:0007669"/>
    <property type="project" value="UniProtKB-UniRule"/>
</dbReference>
<dbReference type="GO" id="GO:0003723">
    <property type="term" value="F:RNA binding"/>
    <property type="evidence" value="ECO:0007669"/>
    <property type="project" value="UniProtKB-UniRule"/>
</dbReference>
<dbReference type="Pfam" id="PF13959">
    <property type="entry name" value="CTE_SPB4"/>
    <property type="match status" value="1"/>
</dbReference>
<evidence type="ECO:0000256" key="6">
    <source>
        <dbReference type="ARBA" id="ARBA00024357"/>
    </source>
</evidence>
<evidence type="ECO:0000259" key="13">
    <source>
        <dbReference type="PROSITE" id="PS51194"/>
    </source>
</evidence>
<feature type="compositionally biased region" description="Basic and acidic residues" evidence="11">
    <location>
        <begin position="481"/>
        <end position="490"/>
    </location>
</feature>
<dbReference type="PROSITE" id="PS00039">
    <property type="entry name" value="DEAD_ATP_HELICASE"/>
    <property type="match status" value="1"/>
</dbReference>
<evidence type="ECO:0000259" key="12">
    <source>
        <dbReference type="PROSITE" id="PS51192"/>
    </source>
</evidence>
<comment type="catalytic activity">
    <reaction evidence="7 10">
        <text>ATP + H2O = ADP + phosphate + H(+)</text>
        <dbReference type="Rhea" id="RHEA:13065"/>
        <dbReference type="ChEBI" id="CHEBI:15377"/>
        <dbReference type="ChEBI" id="CHEBI:15378"/>
        <dbReference type="ChEBI" id="CHEBI:30616"/>
        <dbReference type="ChEBI" id="CHEBI:43474"/>
        <dbReference type="ChEBI" id="CHEBI:456216"/>
        <dbReference type="EC" id="3.6.4.13"/>
    </reaction>
</comment>
<evidence type="ECO:0000259" key="14">
    <source>
        <dbReference type="PROSITE" id="PS51195"/>
    </source>
</evidence>
<comment type="function">
    <text evidence="10">RNA helicase.</text>
</comment>
<dbReference type="InterPro" id="IPR011545">
    <property type="entry name" value="DEAD/DEAH_box_helicase_dom"/>
</dbReference>
<dbReference type="Pfam" id="PF00271">
    <property type="entry name" value="Helicase_C"/>
    <property type="match status" value="1"/>
</dbReference>
<dbReference type="SMART" id="SM01178">
    <property type="entry name" value="DUF4217"/>
    <property type="match status" value="1"/>
</dbReference>
<feature type="domain" description="Helicase C-terminal" evidence="13">
    <location>
        <begin position="236"/>
        <end position="398"/>
    </location>
</feature>
<name>A0ABD2X9G3_9HYME</name>
<feature type="domain" description="Helicase ATP-binding" evidence="12">
    <location>
        <begin position="45"/>
        <end position="222"/>
    </location>
</feature>
<dbReference type="EMBL" id="JBJJXI010000041">
    <property type="protein sequence ID" value="KAL3402021.1"/>
    <property type="molecule type" value="Genomic_DNA"/>
</dbReference>
<dbReference type="GO" id="GO:0016787">
    <property type="term" value="F:hydrolase activity"/>
    <property type="evidence" value="ECO:0007669"/>
    <property type="project" value="UniProtKB-KW"/>
</dbReference>
<evidence type="ECO:0000313" key="16">
    <source>
        <dbReference type="Proteomes" id="UP001627154"/>
    </source>
</evidence>
<evidence type="ECO:0000256" key="3">
    <source>
        <dbReference type="ARBA" id="ARBA00022806"/>
    </source>
</evidence>
<feature type="short sequence motif" description="Q motif" evidence="8">
    <location>
        <begin position="14"/>
        <end position="42"/>
    </location>
</feature>
<comment type="domain">
    <text evidence="10">The Q motif is unique to and characteristic of the DEAD box family of RNA helicases and controls ATP binding and hydrolysis.</text>
</comment>
<keyword evidence="2 9" id="KW-0378">Hydrolase</keyword>
<feature type="domain" description="DEAD-box RNA helicase Q" evidence="14">
    <location>
        <begin position="14"/>
        <end position="42"/>
    </location>
</feature>
<evidence type="ECO:0000256" key="10">
    <source>
        <dbReference type="RuleBase" id="RU365068"/>
    </source>
</evidence>
<evidence type="ECO:0000256" key="7">
    <source>
        <dbReference type="ARBA" id="ARBA00047984"/>
    </source>
</evidence>
<gene>
    <name evidence="15" type="ORF">TKK_005021</name>
</gene>
<protein>
    <recommendedName>
        <fullName evidence="10">ATP-dependent RNA helicase</fullName>
        <ecNumber evidence="10">3.6.4.13</ecNumber>
    </recommendedName>
</protein>
<dbReference type="InterPro" id="IPR027417">
    <property type="entry name" value="P-loop_NTPase"/>
</dbReference>